<proteinExistence type="predicted"/>
<feature type="non-terminal residue" evidence="1">
    <location>
        <position position="1"/>
    </location>
</feature>
<dbReference type="EMBL" id="GBEZ01003327">
    <property type="protein sequence ID" value="JAC81804.1"/>
    <property type="molecule type" value="Transcribed_RNA"/>
</dbReference>
<name>A0A061SFI2_9CHLO</name>
<evidence type="ECO:0000313" key="1">
    <source>
        <dbReference type="EMBL" id="JAC81804.1"/>
    </source>
</evidence>
<sequence>LIRVRTEICILESFLRETATPFIQEKGLGWVLPLHETSETYLAGVVFMVGANFILLGSTKVVAILSIYADLLLGLPARLLGKALSAADIKGERRYAEKMDELMQKQMQEVQGIMKNTAVASEREAAVQQANARYAQLMEGLRQDQEAREADRRTSPLGKVSSVAAAASVPLRAYGQASLALRQVLEIFDTFCSRYFVTFTVTYILVKTVHFVIVPDFP</sequence>
<gene>
    <name evidence="1" type="ORF">TSPGSL018_7109</name>
</gene>
<dbReference type="AlphaFoldDB" id="A0A061SFI2"/>
<protein>
    <submittedName>
        <fullName evidence="1">Uncharacterized protein</fullName>
    </submittedName>
</protein>
<reference evidence="1" key="1">
    <citation type="submission" date="2014-05" db="EMBL/GenBank/DDBJ databases">
        <title>The transcriptome of the halophilic microalga Tetraselmis sp. GSL018 isolated from the Great Salt Lake, Utah.</title>
        <authorList>
            <person name="Jinkerson R.E."/>
            <person name="D'Adamo S."/>
            <person name="Posewitz M.C."/>
        </authorList>
    </citation>
    <scope>NUCLEOTIDE SEQUENCE</scope>
    <source>
        <strain evidence="1">GSL018</strain>
    </source>
</reference>
<organism evidence="1">
    <name type="scientific">Tetraselmis sp. GSL018</name>
    <dbReference type="NCBI Taxonomy" id="582737"/>
    <lineage>
        <taxon>Eukaryota</taxon>
        <taxon>Viridiplantae</taxon>
        <taxon>Chlorophyta</taxon>
        <taxon>core chlorophytes</taxon>
        <taxon>Chlorodendrophyceae</taxon>
        <taxon>Chlorodendrales</taxon>
        <taxon>Chlorodendraceae</taxon>
        <taxon>Tetraselmis</taxon>
    </lineage>
</organism>
<accession>A0A061SFI2</accession>